<dbReference type="FunFam" id="3.40.640.10:FF:000030">
    <property type="entry name" value="Low-specificity L-threonine aldolase"/>
    <property type="match status" value="1"/>
</dbReference>
<proteinExistence type="inferred from homology"/>
<dbReference type="GO" id="GO:0008732">
    <property type="term" value="F:L-allo-threonine aldolase activity"/>
    <property type="evidence" value="ECO:0007669"/>
    <property type="project" value="TreeGrafter"/>
</dbReference>
<dbReference type="PANTHER" id="PTHR48097">
    <property type="entry name" value="L-THREONINE ALDOLASE-RELATED"/>
    <property type="match status" value="1"/>
</dbReference>
<accession>A0A0B8T1S6</accession>
<dbReference type="InterPro" id="IPR015424">
    <property type="entry name" value="PyrdxlP-dep_Trfase"/>
</dbReference>
<gene>
    <name evidence="7" type="ORF">DI53_1115</name>
</gene>
<reference evidence="7 8" key="2">
    <citation type="journal article" date="2015" name="PLoS ONE">
        <title>Whole-Genome Optical Mapping and Finished Genome Sequence of Sphingobacterium deserti sp. nov., a New Species Isolated from the Western Desert of China.</title>
        <authorList>
            <person name="Teng C."/>
            <person name="Zhou Z."/>
            <person name="Molnar I."/>
            <person name="Li X."/>
            <person name="Tang R."/>
            <person name="Chen M."/>
            <person name="Wang L."/>
            <person name="Su S."/>
            <person name="Zhang W."/>
            <person name="Lin M."/>
        </authorList>
    </citation>
    <scope>NUCLEOTIDE SEQUENCE [LARGE SCALE GENOMIC DNA]</scope>
    <source>
        <strain evidence="8">ACCC05744</strain>
    </source>
</reference>
<name>A0A0B8T1S6_9SPHI</name>
<evidence type="ECO:0000313" key="8">
    <source>
        <dbReference type="Proteomes" id="UP000031802"/>
    </source>
</evidence>
<dbReference type="GO" id="GO:0006545">
    <property type="term" value="P:glycine biosynthetic process"/>
    <property type="evidence" value="ECO:0007669"/>
    <property type="project" value="TreeGrafter"/>
</dbReference>
<organism evidence="7 8">
    <name type="scientific">Sphingobacterium deserti</name>
    <dbReference type="NCBI Taxonomy" id="1229276"/>
    <lineage>
        <taxon>Bacteria</taxon>
        <taxon>Pseudomonadati</taxon>
        <taxon>Bacteroidota</taxon>
        <taxon>Sphingobacteriia</taxon>
        <taxon>Sphingobacteriales</taxon>
        <taxon>Sphingobacteriaceae</taxon>
        <taxon>Sphingobacterium</taxon>
    </lineage>
</organism>
<dbReference type="Gene3D" id="3.40.640.10">
    <property type="entry name" value="Type I PLP-dependent aspartate aminotransferase-like (Major domain)"/>
    <property type="match status" value="1"/>
</dbReference>
<feature type="modified residue" description="N6-(pyridoxal phosphate)lysine" evidence="5">
    <location>
        <position position="201"/>
    </location>
</feature>
<dbReference type="InterPro" id="IPR001597">
    <property type="entry name" value="ArAA_b-elim_lyase/Thr_aldolase"/>
</dbReference>
<dbReference type="Proteomes" id="UP000031802">
    <property type="component" value="Unassembled WGS sequence"/>
</dbReference>
<comment type="similarity">
    <text evidence="2">Belongs to the threonine aldolase family.</text>
</comment>
<evidence type="ECO:0000256" key="3">
    <source>
        <dbReference type="ARBA" id="ARBA00022898"/>
    </source>
</evidence>
<dbReference type="PATRIC" id="fig|1229276.3.peg.1153"/>
<dbReference type="Gene3D" id="3.90.1150.10">
    <property type="entry name" value="Aspartate Aminotransferase, domain 1"/>
    <property type="match status" value="1"/>
</dbReference>
<dbReference type="GO" id="GO:0005829">
    <property type="term" value="C:cytosol"/>
    <property type="evidence" value="ECO:0007669"/>
    <property type="project" value="TreeGrafter"/>
</dbReference>
<dbReference type="OrthoDB" id="9774495at2"/>
<dbReference type="RefSeq" id="WP_037496406.1">
    <property type="nucleotide sequence ID" value="NZ_JJMU01000019.1"/>
</dbReference>
<feature type="domain" description="Aromatic amino acid beta-eliminating lyase/threonine aldolase" evidence="6">
    <location>
        <begin position="4"/>
        <end position="289"/>
    </location>
</feature>
<dbReference type="InterPro" id="IPR015421">
    <property type="entry name" value="PyrdxlP-dep_Trfase_major"/>
</dbReference>
<evidence type="ECO:0000256" key="5">
    <source>
        <dbReference type="PIRSR" id="PIRSR017617-1"/>
    </source>
</evidence>
<dbReference type="STRING" id="1229276.DI53_1115"/>
<sequence>MKIDLRSDTVTLPTAGMRAAMEAAELGDDVYGEDATVNKLEAKVADMFGRDAALFCPTGTMTNQLAIRVHAQPGDEVICDKLAHIYLYEGGGIALNAFASVRPLDGNLGRITAEMVEQNINNPHDVHQPITKLVSLENTVNKGGGSIYDFEEIKRIKAVCKNRGLILHLDGARLFNALVETEQTPKDYGKEFDSISICLSKGLGCPVGSVLIGSHELVHKARRFRKVMGGGWRQAGALAAAGIYALDNHVDRLKDDHRKAKDIAEMLTRNSHVKGCYPVATNIIMAELRDAMDAASFVSKMKENDIHCVAFDKYLVRFVTHLDITDQHLQLLADKLKF</sequence>
<keyword evidence="8" id="KW-1185">Reference proteome</keyword>
<dbReference type="InterPro" id="IPR015422">
    <property type="entry name" value="PyrdxlP-dep_Trfase_small"/>
</dbReference>
<protein>
    <submittedName>
        <fullName evidence="7">Threonine aldolase</fullName>
    </submittedName>
</protein>
<keyword evidence="4" id="KW-0456">Lyase</keyword>
<dbReference type="AlphaFoldDB" id="A0A0B8T1S6"/>
<evidence type="ECO:0000313" key="7">
    <source>
        <dbReference type="EMBL" id="KGE15117.1"/>
    </source>
</evidence>
<dbReference type="GO" id="GO:0006567">
    <property type="term" value="P:L-threonine catabolic process"/>
    <property type="evidence" value="ECO:0007669"/>
    <property type="project" value="TreeGrafter"/>
</dbReference>
<dbReference type="InterPro" id="IPR023603">
    <property type="entry name" value="Low_specificity_L-TA-like"/>
</dbReference>
<comment type="caution">
    <text evidence="7">The sequence shown here is derived from an EMBL/GenBank/DDBJ whole genome shotgun (WGS) entry which is preliminary data.</text>
</comment>
<dbReference type="NCBIfam" id="NF041359">
    <property type="entry name" value="GntG_guanitoxin"/>
    <property type="match status" value="1"/>
</dbReference>
<dbReference type="SUPFAM" id="SSF53383">
    <property type="entry name" value="PLP-dependent transferases"/>
    <property type="match status" value="1"/>
</dbReference>
<keyword evidence="3" id="KW-0663">Pyridoxal phosphate</keyword>
<reference evidence="8" key="1">
    <citation type="submission" date="2014-04" db="EMBL/GenBank/DDBJ databases">
        <title>Whole-Genome optical mapping and complete genome sequence of Sphingobacterium deserti sp. nov., a new spaces isolated from desert in the west of China.</title>
        <authorList>
            <person name="Teng C."/>
            <person name="Zhou Z."/>
            <person name="Li X."/>
            <person name="Chen M."/>
            <person name="Lin M."/>
            <person name="Wang L."/>
            <person name="Su S."/>
            <person name="Zhang C."/>
            <person name="Zhang W."/>
        </authorList>
    </citation>
    <scope>NUCLEOTIDE SEQUENCE [LARGE SCALE GENOMIC DNA]</scope>
    <source>
        <strain evidence="8">ACCC05744</strain>
    </source>
</reference>
<dbReference type="eggNOG" id="COG2008">
    <property type="taxonomic scope" value="Bacteria"/>
</dbReference>
<dbReference type="PIRSF" id="PIRSF017617">
    <property type="entry name" value="Thr_aldolase"/>
    <property type="match status" value="1"/>
</dbReference>
<dbReference type="Pfam" id="PF01212">
    <property type="entry name" value="Beta_elim_lyase"/>
    <property type="match status" value="1"/>
</dbReference>
<comment type="cofactor">
    <cofactor evidence="1">
        <name>pyridoxal 5'-phosphate</name>
        <dbReference type="ChEBI" id="CHEBI:597326"/>
    </cofactor>
</comment>
<dbReference type="PANTHER" id="PTHR48097:SF9">
    <property type="entry name" value="L-THREONINE ALDOLASE"/>
    <property type="match status" value="1"/>
</dbReference>
<dbReference type="CDD" id="cd06502">
    <property type="entry name" value="TA_like"/>
    <property type="match status" value="1"/>
</dbReference>
<dbReference type="EMBL" id="JJMU01000019">
    <property type="protein sequence ID" value="KGE15117.1"/>
    <property type="molecule type" value="Genomic_DNA"/>
</dbReference>
<evidence type="ECO:0000256" key="1">
    <source>
        <dbReference type="ARBA" id="ARBA00001933"/>
    </source>
</evidence>
<evidence type="ECO:0000259" key="6">
    <source>
        <dbReference type="Pfam" id="PF01212"/>
    </source>
</evidence>
<evidence type="ECO:0000256" key="2">
    <source>
        <dbReference type="ARBA" id="ARBA00006966"/>
    </source>
</evidence>
<evidence type="ECO:0000256" key="4">
    <source>
        <dbReference type="ARBA" id="ARBA00023239"/>
    </source>
</evidence>